<evidence type="ECO:0000256" key="9">
    <source>
        <dbReference type="ARBA" id="ARBA00023136"/>
    </source>
</evidence>
<keyword evidence="1 10" id="KW-0813">Transport</keyword>
<feature type="transmembrane region" description="Helical" evidence="10">
    <location>
        <begin position="267"/>
        <end position="286"/>
    </location>
</feature>
<dbReference type="NCBIfam" id="NF002011">
    <property type="entry name" value="PRK00816.1"/>
    <property type="match status" value="1"/>
</dbReference>
<comment type="cofactor">
    <cofactor evidence="10">
        <name>FMN</name>
        <dbReference type="ChEBI" id="CHEBI:58210"/>
    </cofactor>
</comment>
<keyword evidence="3 10" id="KW-0285">Flavoprotein</keyword>
<keyword evidence="2 10" id="KW-0597">Phosphoprotein</keyword>
<dbReference type="Proteomes" id="UP000053718">
    <property type="component" value="Unassembled WGS sequence"/>
</dbReference>
<feature type="transmembrane region" description="Helical" evidence="10">
    <location>
        <begin position="241"/>
        <end position="261"/>
    </location>
</feature>
<keyword evidence="7 10" id="KW-0249">Electron transport</keyword>
<evidence type="ECO:0000256" key="2">
    <source>
        <dbReference type="ARBA" id="ARBA00022553"/>
    </source>
</evidence>
<dbReference type="Pfam" id="PF03116">
    <property type="entry name" value="NQR2_RnfD_RnfE"/>
    <property type="match status" value="1"/>
</dbReference>
<dbReference type="eggNOG" id="COG4658">
    <property type="taxonomic scope" value="Bacteria"/>
</dbReference>
<feature type="transmembrane region" description="Helical" evidence="10">
    <location>
        <begin position="20"/>
        <end position="39"/>
    </location>
</feature>
<gene>
    <name evidence="10" type="primary">rnfD</name>
    <name evidence="11" type="ORF">IDAT_07270</name>
</gene>
<evidence type="ECO:0000256" key="10">
    <source>
        <dbReference type="HAMAP-Rule" id="MF_00462"/>
    </source>
</evidence>
<keyword evidence="10" id="KW-1003">Cell membrane</keyword>
<evidence type="ECO:0000256" key="3">
    <source>
        <dbReference type="ARBA" id="ARBA00022630"/>
    </source>
</evidence>
<accession>A0A094J7G1</accession>
<dbReference type="GO" id="GO:0022900">
    <property type="term" value="P:electron transport chain"/>
    <property type="evidence" value="ECO:0007669"/>
    <property type="project" value="UniProtKB-UniRule"/>
</dbReference>
<comment type="similarity">
    <text evidence="10">Belongs to the NqrB/RnfD family.</text>
</comment>
<dbReference type="PANTHER" id="PTHR30578">
    <property type="entry name" value="ELECTRON TRANSPORT COMPLEX PROTEIN RNFD"/>
    <property type="match status" value="1"/>
</dbReference>
<evidence type="ECO:0000256" key="1">
    <source>
        <dbReference type="ARBA" id="ARBA00022448"/>
    </source>
</evidence>
<keyword evidence="4 10" id="KW-0288">FMN</keyword>
<keyword evidence="10" id="KW-0997">Cell inner membrane</keyword>
<feature type="transmembrane region" description="Helical" evidence="10">
    <location>
        <begin position="298"/>
        <end position="316"/>
    </location>
</feature>
<sequence>MTFKLAASPHAHQRRTTQQIMRWVYLALVPGVLTLMYFFGWGVLWQLALAIVTAWVAEAACMALRGRPISSAWRDHTALVTAVLLAISIPGMAPWWLIVIGTAFSIIVVKHVYGGVGQNIFNPAMAGYVLLLVSFPVQMTSWPLPQSLAQFDLSFWDTTVLIFSGYTPAGYSMEQLRMGVDGLTMATPLDSLRTALNHQLTISEALAQPIFSGLAGIGWQWINAAFLLGGLVLLKVRVISWHIPGGMLLGLLIPASIAWLFAPDQSVSPLMHLLSGATMLGAFFIATDPVTAATSNRGRLYFGLLIGFLVFVIRTWGGYPDAVAFAVLLANMTVPIIDKYSQPTAYGHASGGRGGQS</sequence>
<dbReference type="RefSeq" id="WP_034732371.1">
    <property type="nucleotide sequence ID" value="NZ_JPIN01000007.1"/>
</dbReference>
<dbReference type="EMBL" id="JPIN01000007">
    <property type="protein sequence ID" value="KFZ28551.1"/>
    <property type="molecule type" value="Genomic_DNA"/>
</dbReference>
<dbReference type="AlphaFoldDB" id="A0A094J7G1"/>
<evidence type="ECO:0000313" key="11">
    <source>
        <dbReference type="EMBL" id="KFZ28551.1"/>
    </source>
</evidence>
<evidence type="ECO:0000256" key="5">
    <source>
        <dbReference type="ARBA" id="ARBA00022692"/>
    </source>
</evidence>
<dbReference type="STRING" id="1517416.IDAT_07270"/>
<keyword evidence="5 10" id="KW-0812">Transmembrane</keyword>
<dbReference type="PANTHER" id="PTHR30578:SF0">
    <property type="entry name" value="ION-TRANSLOCATING OXIDOREDUCTASE COMPLEX SUBUNIT D"/>
    <property type="match status" value="1"/>
</dbReference>
<dbReference type="InterPro" id="IPR004338">
    <property type="entry name" value="NqrB/RnfD"/>
</dbReference>
<proteinExistence type="inferred from homology"/>
<dbReference type="HAMAP" id="MF_00462">
    <property type="entry name" value="RsxD_RnfD"/>
    <property type="match status" value="1"/>
</dbReference>
<dbReference type="InterPro" id="IPR011303">
    <property type="entry name" value="RnfD_bac"/>
</dbReference>
<evidence type="ECO:0000256" key="8">
    <source>
        <dbReference type="ARBA" id="ARBA00022989"/>
    </source>
</evidence>
<keyword evidence="12" id="KW-1185">Reference proteome</keyword>
<protein>
    <recommendedName>
        <fullName evidence="10">Ion-translocating oxidoreductase complex subunit D</fullName>
        <ecNumber evidence="10">7.-.-.-</ecNumber>
    </recommendedName>
    <alternativeName>
        <fullName evidence="10">Rnf electron transport complex subunit D</fullName>
    </alternativeName>
</protein>
<comment type="subunit">
    <text evidence="10">The complex is composed of six subunits: RnfA, RnfB, RnfC, RnfD, RnfE and RnfG.</text>
</comment>
<keyword evidence="8 10" id="KW-1133">Transmembrane helix</keyword>
<dbReference type="EC" id="7.-.-.-" evidence="10"/>
<comment type="caution">
    <text evidence="11">The sequence shown here is derived from an EMBL/GenBank/DDBJ whole genome shotgun (WGS) entry which is preliminary data.</text>
</comment>
<keyword evidence="9 10" id="KW-0472">Membrane</keyword>
<dbReference type="GO" id="GO:0055085">
    <property type="term" value="P:transmembrane transport"/>
    <property type="evidence" value="ECO:0007669"/>
    <property type="project" value="InterPro"/>
</dbReference>
<evidence type="ECO:0000313" key="12">
    <source>
        <dbReference type="Proteomes" id="UP000053718"/>
    </source>
</evidence>
<evidence type="ECO:0000256" key="6">
    <source>
        <dbReference type="ARBA" id="ARBA00022967"/>
    </source>
</evidence>
<feature type="modified residue" description="FMN phosphoryl threonine" evidence="10">
    <location>
        <position position="187"/>
    </location>
</feature>
<comment type="function">
    <text evidence="10">Part of a membrane-bound complex that couples electron transfer with translocation of ions across the membrane.</text>
</comment>
<feature type="transmembrane region" description="Helical" evidence="10">
    <location>
        <begin position="71"/>
        <end position="89"/>
    </location>
</feature>
<name>A0A094J7G1_9GAMM</name>
<dbReference type="OrthoDB" id="9776359at2"/>
<dbReference type="NCBIfam" id="TIGR01946">
    <property type="entry name" value="rnfD"/>
    <property type="match status" value="1"/>
</dbReference>
<feature type="transmembrane region" description="Helical" evidence="10">
    <location>
        <begin position="125"/>
        <end position="144"/>
    </location>
</feature>
<comment type="subcellular location">
    <subcellularLocation>
        <location evidence="10">Cell inner membrane</location>
        <topology evidence="10">Multi-pass membrane protein</topology>
    </subcellularLocation>
</comment>
<feature type="transmembrane region" description="Helical" evidence="10">
    <location>
        <begin position="210"/>
        <end position="234"/>
    </location>
</feature>
<evidence type="ECO:0000256" key="7">
    <source>
        <dbReference type="ARBA" id="ARBA00022982"/>
    </source>
</evidence>
<organism evidence="11 12">
    <name type="scientific">Pseudidiomarina atlantica</name>
    <dbReference type="NCBI Taxonomy" id="1517416"/>
    <lineage>
        <taxon>Bacteria</taxon>
        <taxon>Pseudomonadati</taxon>
        <taxon>Pseudomonadota</taxon>
        <taxon>Gammaproteobacteria</taxon>
        <taxon>Alteromonadales</taxon>
        <taxon>Idiomarinaceae</taxon>
        <taxon>Pseudidiomarina</taxon>
    </lineage>
</organism>
<dbReference type="GO" id="GO:0005886">
    <property type="term" value="C:plasma membrane"/>
    <property type="evidence" value="ECO:0007669"/>
    <property type="project" value="UniProtKB-SubCell"/>
</dbReference>
<evidence type="ECO:0000256" key="4">
    <source>
        <dbReference type="ARBA" id="ARBA00022643"/>
    </source>
</evidence>
<reference evidence="11 12" key="1">
    <citation type="submission" date="2014-06" db="EMBL/GenBank/DDBJ databases">
        <title>Draft genome sequence of Idiomarina sp. MCCC 1A10513.</title>
        <authorList>
            <person name="Du J."/>
            <person name="Lai Q."/>
            <person name="Shao Z."/>
        </authorList>
    </citation>
    <scope>NUCLEOTIDE SEQUENCE [LARGE SCALE GENOMIC DNA]</scope>
    <source>
        <strain evidence="11 12">MCCC 1A10513</strain>
    </source>
</reference>
<keyword evidence="6 10" id="KW-1278">Translocase</keyword>